<dbReference type="SUPFAM" id="SSF54403">
    <property type="entry name" value="Cystatin/monellin"/>
    <property type="match status" value="1"/>
</dbReference>
<comment type="similarity">
    <text evidence="1">Belongs to the cystatin family.</text>
</comment>
<evidence type="ECO:0000313" key="8">
    <source>
        <dbReference type="WBParaSite" id="SBAD_0000786001-mRNA-1"/>
    </source>
</evidence>
<dbReference type="PANTHER" id="PTHR46186:SF2">
    <property type="entry name" value="CYSTATIN"/>
    <property type="match status" value="1"/>
</dbReference>
<dbReference type="OrthoDB" id="110606at2759"/>
<dbReference type="WBParaSite" id="SBAD_0000786001-mRNA-1">
    <property type="protein sequence ID" value="SBAD_0000786001-mRNA-1"/>
    <property type="gene ID" value="SBAD_0000786001"/>
</dbReference>
<name>A0A183IVC4_9BILA</name>
<evidence type="ECO:0000256" key="4">
    <source>
        <dbReference type="SAM" id="SignalP"/>
    </source>
</evidence>
<reference evidence="8" key="1">
    <citation type="submission" date="2016-06" db="UniProtKB">
        <authorList>
            <consortium name="WormBaseParasite"/>
        </authorList>
    </citation>
    <scope>IDENTIFICATION</scope>
</reference>
<evidence type="ECO:0000313" key="7">
    <source>
        <dbReference type="Proteomes" id="UP000270296"/>
    </source>
</evidence>
<dbReference type="Proteomes" id="UP000270296">
    <property type="component" value="Unassembled WGS sequence"/>
</dbReference>
<evidence type="ECO:0000256" key="2">
    <source>
        <dbReference type="ARBA" id="ARBA00022690"/>
    </source>
</evidence>
<dbReference type="CDD" id="cd00042">
    <property type="entry name" value="CY"/>
    <property type="match status" value="1"/>
</dbReference>
<keyword evidence="4" id="KW-0732">Signal</keyword>
<keyword evidence="7" id="KW-1185">Reference proteome</keyword>
<feature type="chain" id="PRO_5043140255" evidence="4">
    <location>
        <begin position="21"/>
        <end position="154"/>
    </location>
</feature>
<dbReference type="GO" id="GO:0004869">
    <property type="term" value="F:cysteine-type endopeptidase inhibitor activity"/>
    <property type="evidence" value="ECO:0007669"/>
    <property type="project" value="UniProtKB-KW"/>
</dbReference>
<dbReference type="Gene3D" id="3.10.450.10">
    <property type="match status" value="1"/>
</dbReference>
<feature type="domain" description="Cystatin" evidence="5">
    <location>
        <begin position="22"/>
        <end position="133"/>
    </location>
</feature>
<dbReference type="SMART" id="SM00043">
    <property type="entry name" value="CY"/>
    <property type="match status" value="1"/>
</dbReference>
<dbReference type="AlphaFoldDB" id="A0A183IVC4"/>
<dbReference type="InterPro" id="IPR000010">
    <property type="entry name" value="Cystatin_dom"/>
</dbReference>
<evidence type="ECO:0000259" key="5">
    <source>
        <dbReference type="SMART" id="SM00043"/>
    </source>
</evidence>
<dbReference type="EMBL" id="UZAM01010745">
    <property type="protein sequence ID" value="VDP13555.1"/>
    <property type="molecule type" value="Genomic_DNA"/>
</dbReference>
<keyword evidence="2" id="KW-0646">Protease inhibitor</keyword>
<gene>
    <name evidence="6" type="ORF">SBAD_LOCUS7571</name>
</gene>
<evidence type="ECO:0000313" key="6">
    <source>
        <dbReference type="EMBL" id="VDP13555.1"/>
    </source>
</evidence>
<evidence type="ECO:0000256" key="1">
    <source>
        <dbReference type="ARBA" id="ARBA00009403"/>
    </source>
</evidence>
<dbReference type="PANTHER" id="PTHR46186">
    <property type="entry name" value="CYSTATIN"/>
    <property type="match status" value="1"/>
</dbReference>
<dbReference type="InterPro" id="IPR046350">
    <property type="entry name" value="Cystatin_sf"/>
</dbReference>
<organism evidence="8">
    <name type="scientific">Soboliphyme baturini</name>
    <dbReference type="NCBI Taxonomy" id="241478"/>
    <lineage>
        <taxon>Eukaryota</taxon>
        <taxon>Metazoa</taxon>
        <taxon>Ecdysozoa</taxon>
        <taxon>Nematoda</taxon>
        <taxon>Enoplea</taxon>
        <taxon>Dorylaimia</taxon>
        <taxon>Dioctophymatida</taxon>
        <taxon>Dioctophymatoidea</taxon>
        <taxon>Soboliphymatidae</taxon>
        <taxon>Soboliphyme</taxon>
    </lineage>
</organism>
<protein>
    <submittedName>
        <fullName evidence="8">Cystatin domain-containing protein</fullName>
    </submittedName>
</protein>
<accession>A0A183IVC4</accession>
<dbReference type="Pfam" id="PF00031">
    <property type="entry name" value="Cystatin"/>
    <property type="match status" value="1"/>
</dbReference>
<proteinExistence type="inferred from homology"/>
<dbReference type="GO" id="GO:0005737">
    <property type="term" value="C:cytoplasm"/>
    <property type="evidence" value="ECO:0007669"/>
    <property type="project" value="TreeGrafter"/>
</dbReference>
<dbReference type="GO" id="GO:0031982">
    <property type="term" value="C:vesicle"/>
    <property type="evidence" value="ECO:0007669"/>
    <property type="project" value="TreeGrafter"/>
</dbReference>
<reference evidence="6 7" key="2">
    <citation type="submission" date="2018-11" db="EMBL/GenBank/DDBJ databases">
        <authorList>
            <consortium name="Pathogen Informatics"/>
        </authorList>
    </citation>
    <scope>NUCLEOTIDE SEQUENCE [LARGE SCALE GENOMIC DNA]</scope>
</reference>
<sequence>MKLSMTVVLFLAVTVTPSNQENMPGAPLLQDPDGESATAKACLATRKLNSDHSDDNFHALAKVKNFTTQVVNGVYYNLDFYVVETSCIAGEVAGKLVGEEKCATKTPIVMKLCSASIFSKPWDNINNQVQEVKCRKIHQRQHPENWSRVTCKAK</sequence>
<keyword evidence="3" id="KW-0789">Thiol protease inhibitor</keyword>
<feature type="signal peptide" evidence="4">
    <location>
        <begin position="1"/>
        <end position="20"/>
    </location>
</feature>
<evidence type="ECO:0000256" key="3">
    <source>
        <dbReference type="ARBA" id="ARBA00022704"/>
    </source>
</evidence>
<dbReference type="GO" id="GO:0005615">
    <property type="term" value="C:extracellular space"/>
    <property type="evidence" value="ECO:0007669"/>
    <property type="project" value="TreeGrafter"/>
</dbReference>